<dbReference type="STRING" id="1888891.DSOL_1576"/>
<accession>A0A1Q8QYT7</accession>
<reference evidence="1 2" key="1">
    <citation type="submission" date="2016-09" db="EMBL/GenBank/DDBJ databases">
        <title>Complete genome of Desulfosporosinus sp. OL.</title>
        <authorList>
            <person name="Mardanov A."/>
            <person name="Beletsky A."/>
            <person name="Panova A."/>
            <person name="Karnachuk O."/>
            <person name="Ravin N."/>
        </authorList>
    </citation>
    <scope>NUCLEOTIDE SEQUENCE [LARGE SCALE GENOMIC DNA]</scope>
    <source>
        <strain evidence="1 2">OL</strain>
    </source>
</reference>
<gene>
    <name evidence="1" type="ORF">DSOL_1576</name>
</gene>
<dbReference type="Proteomes" id="UP000186102">
    <property type="component" value="Unassembled WGS sequence"/>
</dbReference>
<evidence type="ECO:0000313" key="1">
    <source>
        <dbReference type="EMBL" id="OLN32538.1"/>
    </source>
</evidence>
<name>A0A1Q8QYT7_9FIRM</name>
<protein>
    <submittedName>
        <fullName evidence="1">Uncharacterized protein</fullName>
    </submittedName>
</protein>
<keyword evidence="2" id="KW-1185">Reference proteome</keyword>
<proteinExistence type="predicted"/>
<evidence type="ECO:0000313" key="2">
    <source>
        <dbReference type="Proteomes" id="UP000186102"/>
    </source>
</evidence>
<comment type="caution">
    <text evidence="1">The sequence shown here is derived from an EMBL/GenBank/DDBJ whole genome shotgun (WGS) entry which is preliminary data.</text>
</comment>
<dbReference type="AlphaFoldDB" id="A0A1Q8QYT7"/>
<dbReference type="EMBL" id="MLBF01000008">
    <property type="protein sequence ID" value="OLN32538.1"/>
    <property type="molecule type" value="Genomic_DNA"/>
</dbReference>
<sequence length="41" mass="4820">MIHRQSIHAFVHLAEESKFAHDLCLSKIHAKRKKTLKAFTF</sequence>
<organism evidence="1 2">
    <name type="scientific">Desulfosporosinus metallidurans</name>
    <dbReference type="NCBI Taxonomy" id="1888891"/>
    <lineage>
        <taxon>Bacteria</taxon>
        <taxon>Bacillati</taxon>
        <taxon>Bacillota</taxon>
        <taxon>Clostridia</taxon>
        <taxon>Eubacteriales</taxon>
        <taxon>Desulfitobacteriaceae</taxon>
        <taxon>Desulfosporosinus</taxon>
    </lineage>
</organism>